<evidence type="ECO:0000256" key="2">
    <source>
        <dbReference type="ARBA" id="ARBA00022630"/>
    </source>
</evidence>
<protein>
    <submittedName>
        <fullName evidence="6">Flavin reductase family protein</fullName>
    </submittedName>
</protein>
<evidence type="ECO:0000256" key="4">
    <source>
        <dbReference type="ARBA" id="ARBA00038054"/>
    </source>
</evidence>
<dbReference type="Pfam" id="PF01613">
    <property type="entry name" value="Flavin_Reduct"/>
    <property type="match status" value="1"/>
</dbReference>
<dbReference type="RefSeq" id="WP_117321317.1">
    <property type="nucleotide sequence ID" value="NZ_QVTD01000003.1"/>
</dbReference>
<dbReference type="GO" id="GO:0010181">
    <property type="term" value="F:FMN binding"/>
    <property type="evidence" value="ECO:0007669"/>
    <property type="project" value="InterPro"/>
</dbReference>
<feature type="domain" description="Flavin reductase like" evidence="5">
    <location>
        <begin position="16"/>
        <end position="161"/>
    </location>
</feature>
<evidence type="ECO:0000256" key="1">
    <source>
        <dbReference type="ARBA" id="ARBA00001917"/>
    </source>
</evidence>
<evidence type="ECO:0000313" key="7">
    <source>
        <dbReference type="Proteomes" id="UP000262939"/>
    </source>
</evidence>
<organism evidence="6 7">
    <name type="scientific">Peribacillus glennii</name>
    <dbReference type="NCBI Taxonomy" id="2303991"/>
    <lineage>
        <taxon>Bacteria</taxon>
        <taxon>Bacillati</taxon>
        <taxon>Bacillota</taxon>
        <taxon>Bacilli</taxon>
        <taxon>Bacillales</taxon>
        <taxon>Bacillaceae</taxon>
        <taxon>Peribacillus</taxon>
    </lineage>
</organism>
<reference evidence="6 7" key="1">
    <citation type="submission" date="2018-08" db="EMBL/GenBank/DDBJ databases">
        <title>Bacillus chawlae sp. nov., Bacillus glennii sp. nov., and Bacillus saganii sp. nov. Isolated from the Vehicle Assembly Building at Kennedy Space Center where the Viking Spacecraft were Assembled.</title>
        <authorList>
            <person name="Seuylemezian A."/>
            <person name="Vaishampayan P."/>
        </authorList>
    </citation>
    <scope>NUCLEOTIDE SEQUENCE [LARGE SCALE GENOMIC DNA]</scope>
    <source>
        <strain evidence="6 7">V44-8</strain>
    </source>
</reference>
<evidence type="ECO:0000259" key="5">
    <source>
        <dbReference type="SMART" id="SM00903"/>
    </source>
</evidence>
<dbReference type="InterPro" id="IPR002563">
    <property type="entry name" value="Flavin_Rdtase-like_dom"/>
</dbReference>
<evidence type="ECO:0000313" key="6">
    <source>
        <dbReference type="EMBL" id="RFU65141.1"/>
    </source>
</evidence>
<dbReference type="SMART" id="SM00903">
    <property type="entry name" value="Flavin_Reduct"/>
    <property type="match status" value="1"/>
</dbReference>
<dbReference type="EMBL" id="QVTD01000003">
    <property type="protein sequence ID" value="RFU65141.1"/>
    <property type="molecule type" value="Genomic_DNA"/>
</dbReference>
<evidence type="ECO:0000256" key="3">
    <source>
        <dbReference type="ARBA" id="ARBA00022643"/>
    </source>
</evidence>
<dbReference type="GO" id="GO:0016646">
    <property type="term" value="F:oxidoreductase activity, acting on the CH-NH group of donors, NAD or NADP as acceptor"/>
    <property type="evidence" value="ECO:0007669"/>
    <property type="project" value="UniProtKB-ARBA"/>
</dbReference>
<dbReference type="PANTHER" id="PTHR33798:SF5">
    <property type="entry name" value="FLAVIN REDUCTASE LIKE DOMAIN-CONTAINING PROTEIN"/>
    <property type="match status" value="1"/>
</dbReference>
<accession>A0A372LFR9</accession>
<keyword evidence="7" id="KW-1185">Reference proteome</keyword>
<gene>
    <name evidence="6" type="ORF">D0466_04325</name>
</gene>
<keyword evidence="2" id="KW-0285">Flavoprotein</keyword>
<name>A0A372LFR9_9BACI</name>
<dbReference type="PANTHER" id="PTHR33798">
    <property type="entry name" value="FLAVOPROTEIN OXYGENASE"/>
    <property type="match status" value="1"/>
</dbReference>
<keyword evidence="3" id="KW-0288">FMN</keyword>
<comment type="similarity">
    <text evidence="4">Belongs to the flavoredoxin family.</text>
</comment>
<comment type="caution">
    <text evidence="6">The sequence shown here is derived from an EMBL/GenBank/DDBJ whole genome shotgun (WGS) entry which is preliminary data.</text>
</comment>
<dbReference type="InterPro" id="IPR012349">
    <property type="entry name" value="Split_barrel_FMN-bd"/>
</dbReference>
<proteinExistence type="inferred from homology"/>
<dbReference type="Gene3D" id="2.30.110.10">
    <property type="entry name" value="Electron Transport, Fmn-binding Protein, Chain A"/>
    <property type="match status" value="1"/>
</dbReference>
<dbReference type="SUPFAM" id="SSF50475">
    <property type="entry name" value="FMN-binding split barrel"/>
    <property type="match status" value="1"/>
</dbReference>
<dbReference type="AlphaFoldDB" id="A0A372LFR9"/>
<sequence>MKVLLSDERIAESWAFLQPSRPAMITTLNHDGSTNVAPFGWNMPVSANPPRVSVALVNCPPNRTLTNILREKEFVLNIPTMKVADKLVQSSYQHPKEVNKFRAAGFQTLKSRVVKTPGIAECRASLECVFYKEIEAGDHTLIIGDVKTVTFEEDDFTEDLTLKINQAWPIIHLDQYKERGGQVHSFIGPEGLHNIFVPYNER</sequence>
<dbReference type="Proteomes" id="UP000262939">
    <property type="component" value="Unassembled WGS sequence"/>
</dbReference>
<comment type="cofactor">
    <cofactor evidence="1">
        <name>FMN</name>
        <dbReference type="ChEBI" id="CHEBI:58210"/>
    </cofactor>
</comment>